<dbReference type="InterPro" id="IPR001845">
    <property type="entry name" value="HTH_ArsR_DNA-bd_dom"/>
</dbReference>
<dbReference type="NCBIfam" id="NF033788">
    <property type="entry name" value="HTH_metalloreg"/>
    <property type="match status" value="1"/>
</dbReference>
<dbReference type="HOGENOM" id="CLU_097806_6_2_0"/>
<keyword evidence="3" id="KW-0804">Transcription</keyword>
<evidence type="ECO:0000313" key="6">
    <source>
        <dbReference type="Proteomes" id="UP000001520"/>
    </source>
</evidence>
<evidence type="ECO:0000256" key="3">
    <source>
        <dbReference type="ARBA" id="ARBA00023163"/>
    </source>
</evidence>
<evidence type="ECO:0000259" key="4">
    <source>
        <dbReference type="PROSITE" id="PS50987"/>
    </source>
</evidence>
<dbReference type="PANTHER" id="PTHR43132:SF2">
    <property type="entry name" value="ARSENICAL RESISTANCE OPERON REPRESSOR ARSR-RELATED"/>
    <property type="match status" value="1"/>
</dbReference>
<dbReference type="OrthoDB" id="9798835at2"/>
<dbReference type="SUPFAM" id="SSF46785">
    <property type="entry name" value="Winged helix' DNA-binding domain"/>
    <property type="match status" value="1"/>
</dbReference>
<accession>D3PAR7</accession>
<name>D3PAR7_DEFDS</name>
<dbReference type="GO" id="GO:0003700">
    <property type="term" value="F:DNA-binding transcription factor activity"/>
    <property type="evidence" value="ECO:0007669"/>
    <property type="project" value="InterPro"/>
</dbReference>
<protein>
    <submittedName>
        <fullName evidence="5">Transcriptional regulator, AsrR family</fullName>
    </submittedName>
</protein>
<dbReference type="SMART" id="SM00418">
    <property type="entry name" value="HTH_ARSR"/>
    <property type="match status" value="1"/>
</dbReference>
<dbReference type="Pfam" id="PF01022">
    <property type="entry name" value="HTH_5"/>
    <property type="match status" value="1"/>
</dbReference>
<sequence>MDKQWLETYADKFKALGHPIRLQIVIGLLNNECNVTKICDGLKIPQATTSQHLIALKNKGILESKREGNSVCYYVVDDTIKEIINKLIEITGVDPTCE</sequence>
<dbReference type="KEGG" id="ddf:DEFDS_0179"/>
<dbReference type="InterPro" id="IPR011991">
    <property type="entry name" value="ArsR-like_HTH"/>
</dbReference>
<dbReference type="eggNOG" id="COG0640">
    <property type="taxonomic scope" value="Bacteria"/>
</dbReference>
<reference evidence="5 6" key="1">
    <citation type="journal article" date="2010" name="DNA Res.">
        <title>Bacterial lifestyle in a deep-sea hydrothermal vent chimney revealed by the genome sequence of the thermophilic bacterium Deferribacter desulfuricans SSM1.</title>
        <authorList>
            <person name="Takaki Y."/>
            <person name="Shimamura S."/>
            <person name="Nakagawa S."/>
            <person name="Fukuhara Y."/>
            <person name="Horikawa H."/>
            <person name="Ankai A."/>
            <person name="Harada T."/>
            <person name="Hosoyama A."/>
            <person name="Oguchi A."/>
            <person name="Fukui S."/>
            <person name="Fujita N."/>
            <person name="Takami H."/>
            <person name="Takai K."/>
        </authorList>
    </citation>
    <scope>NUCLEOTIDE SEQUENCE [LARGE SCALE GENOMIC DNA]</scope>
    <source>
        <strain evidence="6">DSM 14783 / JCM 11476 / NBRC 101012 / SSM1</strain>
    </source>
</reference>
<dbReference type="InterPro" id="IPR051011">
    <property type="entry name" value="Metal_resp_trans_reg"/>
</dbReference>
<dbReference type="AlphaFoldDB" id="D3PAR7"/>
<dbReference type="PANTHER" id="PTHR43132">
    <property type="entry name" value="ARSENICAL RESISTANCE OPERON REPRESSOR ARSR-RELATED"/>
    <property type="match status" value="1"/>
</dbReference>
<evidence type="ECO:0000256" key="1">
    <source>
        <dbReference type="ARBA" id="ARBA00023015"/>
    </source>
</evidence>
<dbReference type="InterPro" id="IPR036388">
    <property type="entry name" value="WH-like_DNA-bd_sf"/>
</dbReference>
<organism evidence="5 6">
    <name type="scientific">Deferribacter desulfuricans (strain DSM 14783 / JCM 11476 / NBRC 101012 / SSM1)</name>
    <dbReference type="NCBI Taxonomy" id="639282"/>
    <lineage>
        <taxon>Bacteria</taxon>
        <taxon>Pseudomonadati</taxon>
        <taxon>Deferribacterota</taxon>
        <taxon>Deferribacteres</taxon>
        <taxon>Deferribacterales</taxon>
        <taxon>Deferribacteraceae</taxon>
        <taxon>Deferribacter</taxon>
    </lineage>
</organism>
<dbReference type="InterPro" id="IPR036390">
    <property type="entry name" value="WH_DNA-bd_sf"/>
</dbReference>
<dbReference type="PRINTS" id="PR00778">
    <property type="entry name" value="HTHARSR"/>
</dbReference>
<dbReference type="Gene3D" id="1.10.10.10">
    <property type="entry name" value="Winged helix-like DNA-binding domain superfamily/Winged helix DNA-binding domain"/>
    <property type="match status" value="1"/>
</dbReference>
<dbReference type="PROSITE" id="PS50987">
    <property type="entry name" value="HTH_ARSR_2"/>
    <property type="match status" value="1"/>
</dbReference>
<gene>
    <name evidence="5" type="ordered locus">DEFDS_0179</name>
</gene>
<dbReference type="GO" id="GO:0003677">
    <property type="term" value="F:DNA binding"/>
    <property type="evidence" value="ECO:0007669"/>
    <property type="project" value="UniProtKB-KW"/>
</dbReference>
<proteinExistence type="predicted"/>
<keyword evidence="6" id="KW-1185">Reference proteome</keyword>
<dbReference type="RefSeq" id="WP_013006938.1">
    <property type="nucleotide sequence ID" value="NC_013939.1"/>
</dbReference>
<dbReference type="Proteomes" id="UP000001520">
    <property type="component" value="Chromosome"/>
</dbReference>
<keyword evidence="1" id="KW-0805">Transcription regulation</keyword>
<evidence type="ECO:0000313" key="5">
    <source>
        <dbReference type="EMBL" id="BAI79690.1"/>
    </source>
</evidence>
<evidence type="ECO:0000256" key="2">
    <source>
        <dbReference type="ARBA" id="ARBA00023125"/>
    </source>
</evidence>
<feature type="domain" description="HTH arsR-type" evidence="4">
    <location>
        <begin position="1"/>
        <end position="95"/>
    </location>
</feature>
<dbReference type="CDD" id="cd00090">
    <property type="entry name" value="HTH_ARSR"/>
    <property type="match status" value="1"/>
</dbReference>
<dbReference type="EMBL" id="AP011529">
    <property type="protein sequence ID" value="BAI79690.1"/>
    <property type="molecule type" value="Genomic_DNA"/>
</dbReference>
<keyword evidence="2" id="KW-0238">DNA-binding</keyword>